<feature type="compositionally biased region" description="Basic and acidic residues" evidence="1">
    <location>
        <begin position="8"/>
        <end position="29"/>
    </location>
</feature>
<evidence type="ECO:0000256" key="1">
    <source>
        <dbReference type="SAM" id="MobiDB-lite"/>
    </source>
</evidence>
<accession>A0A7T7CGF6</accession>
<sequence>MVLQWRDSSGKTDASRPRSAARRLDRSSAESEAMEAASRLQLIAASCSAIPIYVPCNEVTIPMIAESTKKQNTIARVSGILRPSPGCFSCEK</sequence>
<evidence type="ECO:0000313" key="3">
    <source>
        <dbReference type="Proteomes" id="UP000595349"/>
    </source>
</evidence>
<organism evidence="2 3">
    <name type="scientific">Salicibibacter cibi</name>
    <dbReference type="NCBI Taxonomy" id="2743001"/>
    <lineage>
        <taxon>Bacteria</taxon>
        <taxon>Bacillati</taxon>
        <taxon>Bacillota</taxon>
        <taxon>Bacilli</taxon>
        <taxon>Bacillales</taxon>
        <taxon>Bacillaceae</taxon>
        <taxon>Salicibibacter</taxon>
    </lineage>
</organism>
<keyword evidence="3" id="KW-1185">Reference proteome</keyword>
<dbReference type="KEGG" id="scib:HUG20_15425"/>
<proteinExistence type="predicted"/>
<dbReference type="AlphaFoldDB" id="A0A7T7CGF6"/>
<dbReference type="Proteomes" id="UP000595349">
    <property type="component" value="Chromosome"/>
</dbReference>
<dbReference type="EMBL" id="CP054706">
    <property type="protein sequence ID" value="QQK81152.1"/>
    <property type="molecule type" value="Genomic_DNA"/>
</dbReference>
<feature type="region of interest" description="Disordered" evidence="1">
    <location>
        <begin position="1"/>
        <end position="30"/>
    </location>
</feature>
<reference evidence="2 3" key="1">
    <citation type="submission" date="2020-06" db="EMBL/GenBank/DDBJ databases">
        <title>Genomic analysis of Salicibibacter sp. NKC21-4.</title>
        <authorList>
            <person name="Oh Y.J."/>
        </authorList>
    </citation>
    <scope>NUCLEOTIDE SEQUENCE [LARGE SCALE GENOMIC DNA]</scope>
    <source>
        <strain evidence="2 3">NKC21-4</strain>
    </source>
</reference>
<protein>
    <submittedName>
        <fullName evidence="2">Uncharacterized protein</fullName>
    </submittedName>
</protein>
<gene>
    <name evidence="2" type="ORF">HUG20_15425</name>
</gene>
<evidence type="ECO:0000313" key="2">
    <source>
        <dbReference type="EMBL" id="QQK81152.1"/>
    </source>
</evidence>
<name>A0A7T7CGF6_9BACI</name>